<dbReference type="Proteomes" id="UP000464302">
    <property type="component" value="Segment"/>
</dbReference>
<name>A0A6B9X713_9CAUD</name>
<protein>
    <submittedName>
        <fullName evidence="1">Uncharacterized protein</fullName>
    </submittedName>
</protein>
<gene>
    <name evidence="1" type="ORF">naam_106</name>
</gene>
<dbReference type="EMBL" id="MN850630">
    <property type="protein sequence ID" value="QHR73612.1"/>
    <property type="molecule type" value="Genomic_DNA"/>
</dbReference>
<evidence type="ECO:0000313" key="1">
    <source>
        <dbReference type="EMBL" id="QHR73612.1"/>
    </source>
</evidence>
<organism evidence="1 2">
    <name type="scientific">Escherichia phage naam</name>
    <dbReference type="NCBI Taxonomy" id="2696427"/>
    <lineage>
        <taxon>Viruses</taxon>
        <taxon>Duplodnaviria</taxon>
        <taxon>Heunggongvirae</taxon>
        <taxon>Uroviricota</taxon>
        <taxon>Caudoviricetes</taxon>
        <taxon>Vequintavirinae</taxon>
        <taxon>Vequintavirus</taxon>
        <taxon>Vequintavirus slur16</taxon>
    </lineage>
</organism>
<sequence length="81" mass="8836">MNKGWTFVDGVENMPLGKYIVAMADENGKVDFGACEIVLAGSGDHVHKTGIINGHFYFDYNPVVAYMAMPELELPKEGADV</sequence>
<evidence type="ECO:0000313" key="2">
    <source>
        <dbReference type="Proteomes" id="UP000464302"/>
    </source>
</evidence>
<accession>A0A6B9X713</accession>
<proteinExistence type="predicted"/>
<reference evidence="2" key="1">
    <citation type="submission" date="2019-12" db="EMBL/GenBank/DDBJ databases">
        <authorList>
            <person name="Olsen N.S."/>
            <person name="Junco L.M.F."/>
            <person name="Kot W."/>
            <person name="Hansen L.H."/>
        </authorList>
    </citation>
    <scope>NUCLEOTIDE SEQUENCE [LARGE SCALE GENOMIC DNA]</scope>
</reference>